<dbReference type="InterPro" id="IPR001623">
    <property type="entry name" value="DnaJ_domain"/>
</dbReference>
<reference evidence="4" key="2">
    <citation type="journal article" date="2018" name="Nat. Commun.">
        <title>Extreme sensitivity to ultraviolet light in the fungal pathogen causing white-nose syndrome of bats.</title>
        <authorList>
            <person name="Palmer J.M."/>
            <person name="Drees K.P."/>
            <person name="Foster J.T."/>
            <person name="Lindner D.L."/>
        </authorList>
    </citation>
    <scope>NUCLEOTIDE SEQUENCE [LARGE SCALE GENOMIC DNA]</scope>
    <source>
        <strain evidence="4">UAMH 10579</strain>
    </source>
</reference>
<feature type="compositionally biased region" description="Pro residues" evidence="1">
    <location>
        <begin position="246"/>
        <end position="256"/>
    </location>
</feature>
<evidence type="ECO:0000259" key="2">
    <source>
        <dbReference type="PROSITE" id="PS50076"/>
    </source>
</evidence>
<feature type="compositionally biased region" description="Basic and acidic residues" evidence="1">
    <location>
        <begin position="151"/>
        <end position="164"/>
    </location>
</feature>
<feature type="compositionally biased region" description="Pro residues" evidence="1">
    <location>
        <begin position="108"/>
        <end position="125"/>
    </location>
</feature>
<proteinExistence type="predicted"/>
<dbReference type="EMBL" id="KV460282">
    <property type="protein sequence ID" value="OBT91691.2"/>
    <property type="molecule type" value="Genomic_DNA"/>
</dbReference>
<accession>A0A1B8G7A0</accession>
<feature type="compositionally biased region" description="Low complexity" evidence="1">
    <location>
        <begin position="573"/>
        <end position="582"/>
    </location>
</feature>
<reference evidence="3 4" key="1">
    <citation type="submission" date="2016-03" db="EMBL/GenBank/DDBJ databases">
        <title>Comparative genomics of Pseudogymnoascus destructans, the fungus causing white-nose syndrome of bats.</title>
        <authorList>
            <person name="Palmer J.M."/>
            <person name="Drees K.P."/>
            <person name="Foster J.T."/>
            <person name="Lindner D.L."/>
        </authorList>
    </citation>
    <scope>NUCLEOTIDE SEQUENCE [LARGE SCALE GENOMIC DNA]</scope>
    <source>
        <strain evidence="3 4">UAMH 10579</strain>
    </source>
</reference>
<dbReference type="RefSeq" id="XP_059319247.1">
    <property type="nucleotide sequence ID" value="XM_059464137.1"/>
</dbReference>
<dbReference type="AlphaFoldDB" id="A0A1B8G7A0"/>
<dbReference type="SUPFAM" id="SSF46565">
    <property type="entry name" value="Chaperone J-domain"/>
    <property type="match status" value="1"/>
</dbReference>
<dbReference type="SMART" id="SM00271">
    <property type="entry name" value="DnaJ"/>
    <property type="match status" value="1"/>
</dbReference>
<dbReference type="FunFam" id="1.10.287.110:FF:000096">
    <property type="entry name" value="DnaJ domain protein"/>
    <property type="match status" value="1"/>
</dbReference>
<feature type="compositionally biased region" description="Low complexity" evidence="1">
    <location>
        <begin position="210"/>
        <end position="227"/>
    </location>
</feature>
<dbReference type="CDD" id="cd06257">
    <property type="entry name" value="DnaJ"/>
    <property type="match status" value="1"/>
</dbReference>
<dbReference type="PROSITE" id="PS00636">
    <property type="entry name" value="DNAJ_1"/>
    <property type="match status" value="1"/>
</dbReference>
<evidence type="ECO:0000313" key="3">
    <source>
        <dbReference type="EMBL" id="OBT91691.2"/>
    </source>
</evidence>
<sequence length="889" mass="94921">MVKADLTRDYYGDLEIAPNATEIEIKKQFRSLALKYHPDRNPGRELEVNAKFQTIQSAHEVLTDPEQRAKYDVGRSRGGGAGGGFASQARPASGFARGNPWANVATDFPPPPRPSRSRAQPPPPSAGAQRYANNFKPGSGAYTSASSGAKPAEDDGAEARRKTYEAWSKMRGGKAPPPYNPHGYQPTPGTDERRSSRQQVPKPQPPPIPKRNGYAPGAAGGDEPAAANTSAYYTQRAGRAPTAKQQPPPQKTPPRNAPVDPLRQFREKTGTPLEPRLSTPYASHGGEKTDPFESVNFGRSNSTRTPSGRAGGSRGSGSSGTRERHRSASPSRPSRTPRLSPELNAGSRVGSDTNLNTSPKRTFSRATRASNMSEPRTTEAIVDYSSSSSDESEDVQQRVYAKSRSRRTQAQATPTGTAQASHDQQSHGAQNAGRPNADPKIFTFQVDGETYTAHSVPRQFPTTSSTENISTTFTPTDWHGKFEAGEDYFGKEAAAQPARGNSTSRARNRSPPKPRVPPVSTKSPYPNIDPEILQQSSGTEGATSSPGGTKFSAEEWAQTFKPGIFAPPPHPSPGSLSRSRTNSSRRAKAASSSSKGPPVTKTTGTAAMVDSGDDEPQLMGSRPVPGAETGASTFAQPPLVSSPTAMDIDPPQPTNDARNVYVEPTRAEWRPSDTTSTSFGAPPSSAPGPALPPKEALNTSGLAANLDDLKKTEPLYTPPAGLSSFADLTSNLPFASKAATTAPVGKGVGFKPANLDLPQPPRGPSPPAIAPDAPRPTQAAWDTYMASMHAYMAAWDAFNTQMVCHFVARKNEVDTFPKGWLGTIGGKVVSRYVEGVREDEKVRMWWDTACGRHGAVMEDFVWAREVFQSGVQAVGGRGEKVGGRLYGEV</sequence>
<feature type="compositionally biased region" description="Pro residues" evidence="1">
    <location>
        <begin position="758"/>
        <end position="769"/>
    </location>
</feature>
<evidence type="ECO:0000313" key="4">
    <source>
        <dbReference type="Proteomes" id="UP000091956"/>
    </source>
</evidence>
<dbReference type="PANTHER" id="PTHR24074">
    <property type="entry name" value="CO-CHAPERONE PROTEIN DJLA"/>
    <property type="match status" value="1"/>
</dbReference>
<dbReference type="PROSITE" id="PS50076">
    <property type="entry name" value="DNAJ_2"/>
    <property type="match status" value="1"/>
</dbReference>
<feature type="compositionally biased region" description="Gly residues" evidence="1">
    <location>
        <begin position="76"/>
        <end position="85"/>
    </location>
</feature>
<protein>
    <recommendedName>
        <fullName evidence="2">J domain-containing protein</fullName>
    </recommendedName>
</protein>
<dbReference type="InterPro" id="IPR036869">
    <property type="entry name" value="J_dom_sf"/>
</dbReference>
<dbReference type="GeneID" id="28843631"/>
<dbReference type="STRING" id="342668.A0A1B8G7A0"/>
<organism evidence="3 4">
    <name type="scientific">Pseudogymnoascus verrucosus</name>
    <dbReference type="NCBI Taxonomy" id="342668"/>
    <lineage>
        <taxon>Eukaryota</taxon>
        <taxon>Fungi</taxon>
        <taxon>Dikarya</taxon>
        <taxon>Ascomycota</taxon>
        <taxon>Pezizomycotina</taxon>
        <taxon>Leotiomycetes</taxon>
        <taxon>Thelebolales</taxon>
        <taxon>Thelebolaceae</taxon>
        <taxon>Pseudogymnoascus</taxon>
    </lineage>
</organism>
<feature type="region of interest" description="Disordered" evidence="1">
    <location>
        <begin position="755"/>
        <end position="775"/>
    </location>
</feature>
<dbReference type="PRINTS" id="PR00625">
    <property type="entry name" value="JDOMAIN"/>
</dbReference>
<feature type="compositionally biased region" description="Polar residues" evidence="1">
    <location>
        <begin position="630"/>
        <end position="644"/>
    </location>
</feature>
<feature type="compositionally biased region" description="Polar residues" evidence="1">
    <location>
        <begin position="533"/>
        <end position="547"/>
    </location>
</feature>
<feature type="compositionally biased region" description="Low complexity" evidence="1">
    <location>
        <begin position="408"/>
        <end position="420"/>
    </location>
</feature>
<evidence type="ECO:0000256" key="1">
    <source>
        <dbReference type="SAM" id="MobiDB-lite"/>
    </source>
</evidence>
<feature type="domain" description="J" evidence="2">
    <location>
        <begin position="9"/>
        <end position="75"/>
    </location>
</feature>
<feature type="compositionally biased region" description="Polar residues" evidence="1">
    <location>
        <begin position="350"/>
        <end position="375"/>
    </location>
</feature>
<dbReference type="InterPro" id="IPR050817">
    <property type="entry name" value="DjlA_DnaK_co-chaperone"/>
</dbReference>
<gene>
    <name evidence="3" type="ORF">VE01_10245</name>
</gene>
<feature type="compositionally biased region" description="Low complexity" evidence="1">
    <location>
        <begin position="328"/>
        <end position="341"/>
    </location>
</feature>
<dbReference type="InterPro" id="IPR018253">
    <property type="entry name" value="DnaJ_domain_CS"/>
</dbReference>
<dbReference type="Gene3D" id="1.10.287.110">
    <property type="entry name" value="DnaJ domain"/>
    <property type="match status" value="1"/>
</dbReference>
<feature type="compositionally biased region" description="Basic and acidic residues" evidence="1">
    <location>
        <begin position="63"/>
        <end position="75"/>
    </location>
</feature>
<dbReference type="Pfam" id="PF00226">
    <property type="entry name" value="DnaJ"/>
    <property type="match status" value="1"/>
</dbReference>
<feature type="compositionally biased region" description="Gly residues" evidence="1">
    <location>
        <begin position="309"/>
        <end position="318"/>
    </location>
</feature>
<name>A0A1B8G7A0_9PEZI</name>
<dbReference type="Proteomes" id="UP000091956">
    <property type="component" value="Unassembled WGS sequence"/>
</dbReference>
<feature type="compositionally biased region" description="Polar residues" evidence="1">
    <location>
        <begin position="460"/>
        <end position="475"/>
    </location>
</feature>
<feature type="compositionally biased region" description="Low complexity" evidence="1">
    <location>
        <begin position="138"/>
        <end position="149"/>
    </location>
</feature>
<keyword evidence="4" id="KW-1185">Reference proteome</keyword>
<feature type="compositionally biased region" description="Basic and acidic residues" evidence="1">
    <location>
        <begin position="478"/>
        <end position="490"/>
    </location>
</feature>
<feature type="compositionally biased region" description="Low complexity" evidence="1">
    <location>
        <begin position="674"/>
        <end position="683"/>
    </location>
</feature>
<feature type="region of interest" description="Disordered" evidence="1">
    <location>
        <begin position="63"/>
        <end position="697"/>
    </location>
</feature>